<sequence length="243" mass="29007">MHFSDYVEKLVAENSEERVFPFQFEGKKYWVKQVERTSGAMRLLKPNPQAALQREIKTLQYLNHKQAAVAKLVLVSERYFVIEDVGQSIKRYIYDRNISPEFKQRLLHDAALALANLHQKKLYHGRPAIRDMGWLEDGVRFIDFESKVFSHNLNKQQARDLLFYIHSLYVSEEISDQEIEQSIAVYRQNGGEQQWQYTCCLVQKYCWLYYLLLPFTPIARTDLIALMKLFKFFLYYQKDKNRQ</sequence>
<dbReference type="GO" id="GO:0016301">
    <property type="term" value="F:kinase activity"/>
    <property type="evidence" value="ECO:0007669"/>
    <property type="project" value="UniProtKB-KW"/>
</dbReference>
<dbReference type="EMBL" id="JPXY01000017">
    <property type="protein sequence ID" value="KGQ32967.1"/>
    <property type="molecule type" value="Genomic_DNA"/>
</dbReference>
<evidence type="ECO:0000313" key="2">
    <source>
        <dbReference type="Proteomes" id="UP000030418"/>
    </source>
</evidence>
<keyword evidence="1" id="KW-0418">Kinase</keyword>
<organism evidence="1 2">
    <name type="scientific">Gallibacterium genomosp. 2</name>
    <dbReference type="NCBI Taxonomy" id="155517"/>
    <lineage>
        <taxon>Bacteria</taxon>
        <taxon>Pseudomonadati</taxon>
        <taxon>Pseudomonadota</taxon>
        <taxon>Gammaproteobacteria</taxon>
        <taxon>Pasteurellales</taxon>
        <taxon>Pasteurellaceae</taxon>
        <taxon>Gallibacterium</taxon>
    </lineage>
</organism>
<name>A0A0A2XPP9_9PAST</name>
<dbReference type="InterPro" id="IPR011009">
    <property type="entry name" value="Kinase-like_dom_sf"/>
</dbReference>
<keyword evidence="2" id="KW-1185">Reference proteome</keyword>
<reference evidence="1 2" key="1">
    <citation type="submission" date="2014-08" db="EMBL/GenBank/DDBJ databases">
        <title>Chaperone-usher fimbriae in a diverse selection of Gallibacterium genomes.</title>
        <authorList>
            <person name="Kudirkiene E."/>
            <person name="Bager R.J."/>
            <person name="Johnson T.J."/>
            <person name="Bojesen A.M."/>
        </authorList>
    </citation>
    <scope>NUCLEOTIDE SEQUENCE [LARGE SCALE GENOMIC DNA]</scope>
    <source>
        <strain evidence="1 2">CCM5976</strain>
    </source>
</reference>
<accession>A0A0A2XPP9</accession>
<comment type="caution">
    <text evidence="1">The sequence shown here is derived from an EMBL/GenBank/DDBJ whole genome shotgun (WGS) entry which is preliminary data.</text>
</comment>
<proteinExistence type="predicted"/>
<dbReference type="SUPFAM" id="SSF56112">
    <property type="entry name" value="Protein kinase-like (PK-like)"/>
    <property type="match status" value="1"/>
</dbReference>
<keyword evidence="1" id="KW-0808">Transferase</keyword>
<evidence type="ECO:0000313" key="1">
    <source>
        <dbReference type="EMBL" id="KGQ32967.1"/>
    </source>
</evidence>
<gene>
    <name evidence="1" type="ORF">P375_04020</name>
</gene>
<dbReference type="AlphaFoldDB" id="A0A0A2XPP9"/>
<dbReference type="Proteomes" id="UP000030418">
    <property type="component" value="Unassembled WGS sequence"/>
</dbReference>
<dbReference type="RefSeq" id="WP_039134591.1">
    <property type="nucleotide sequence ID" value="NZ_JPXY01000017.1"/>
</dbReference>
<dbReference type="Gene3D" id="1.10.510.10">
    <property type="entry name" value="Transferase(Phosphotransferase) domain 1"/>
    <property type="match status" value="1"/>
</dbReference>
<protein>
    <submittedName>
        <fullName evidence="1">Kinase</fullName>
    </submittedName>
</protein>